<reference evidence="1 2" key="1">
    <citation type="submission" date="2018-02" db="EMBL/GenBank/DDBJ databases">
        <title>Draft genome sequences of four Legionella pneumophila clinical strains isolated in Ontario.</title>
        <authorList>
            <person name="Fortuna A."/>
            <person name="Ramnarine R."/>
            <person name="Li A."/>
            <person name="Frantz C."/>
            <person name="Mallo G."/>
        </authorList>
    </citation>
    <scope>NUCLEOTIDE SEQUENCE [LARGE SCALE GENOMIC DNA]</scope>
    <source>
        <strain evidence="1 2">LG61</strain>
    </source>
</reference>
<dbReference type="RefSeq" id="WP_027226825.1">
    <property type="nucleotide sequence ID" value="NZ_CP017601.1"/>
</dbReference>
<proteinExistence type="predicted"/>
<dbReference type="AlphaFoldDB" id="A0A2S6EZ37"/>
<sequence>MKILVTGASGFIASQFVTDLMIDGHEVICCVRNIKYTQRIFPGAKVIFCDFINDTKPEIWAKRLQEIDVVINCVGILYHPNDKIVWKVHYETPKALFDACLSSGVKKIIQISALGIDKVDVSYAASKKAIDDYLLTLSIPSVIVRPSYVYGKGSYGGSSLFRGIAGTPFFTAIPGMGTQKFQPISLNDLSQAIVRLVSMPVTETIILHAVSKKIITLKEIIIKLRSWLGLTKTRIIPIPLSFIRLLTRFGDLLPYSTINTVSYKMLASDNITNQEETQRFADYVKFTPRDYEEGLYSQPSSVQDHWHAQLYFLKLPLRLGISFVWIWTALCCLFFYPKSNSLSLFAQIGFSSLWQSFLFYTSALWDGLLGITMLFNYRFKLTSILQLITISVYMVIITMKLPYLWLDPFAPIAKNIPLLIAILIGLVLESDK</sequence>
<dbReference type="InterPro" id="IPR001509">
    <property type="entry name" value="Epimerase_deHydtase"/>
</dbReference>
<dbReference type="EMBL" id="PQWY01000011">
    <property type="protein sequence ID" value="PPK30425.1"/>
    <property type="molecule type" value="Genomic_DNA"/>
</dbReference>
<evidence type="ECO:0000313" key="2">
    <source>
        <dbReference type="Proteomes" id="UP000239239"/>
    </source>
</evidence>
<name>A0A2S6EZ37_LEGPN</name>
<protein>
    <submittedName>
        <fullName evidence="1">Oxidoreductase</fullName>
    </submittedName>
</protein>
<dbReference type="InterPro" id="IPR025695">
    <property type="entry name" value="DoxX-like"/>
</dbReference>
<dbReference type="PANTHER" id="PTHR12126">
    <property type="entry name" value="NADH-UBIQUINONE OXIDOREDUCTASE 39 KDA SUBUNIT-RELATED"/>
    <property type="match status" value="1"/>
</dbReference>
<dbReference type="InterPro" id="IPR036291">
    <property type="entry name" value="NAD(P)-bd_dom_sf"/>
</dbReference>
<dbReference type="Proteomes" id="UP000239239">
    <property type="component" value="Unassembled WGS sequence"/>
</dbReference>
<dbReference type="SUPFAM" id="SSF51735">
    <property type="entry name" value="NAD(P)-binding Rossmann-fold domains"/>
    <property type="match status" value="1"/>
</dbReference>
<comment type="caution">
    <text evidence="1">The sequence shown here is derived from an EMBL/GenBank/DDBJ whole genome shotgun (WGS) entry which is preliminary data.</text>
</comment>
<gene>
    <name evidence="1" type="ORF">C3928_06560</name>
</gene>
<evidence type="ECO:0000313" key="1">
    <source>
        <dbReference type="EMBL" id="PPK30425.1"/>
    </source>
</evidence>
<dbReference type="GO" id="GO:0044877">
    <property type="term" value="F:protein-containing complex binding"/>
    <property type="evidence" value="ECO:0007669"/>
    <property type="project" value="TreeGrafter"/>
</dbReference>
<dbReference type="OrthoDB" id="9776313at2"/>
<dbReference type="CDD" id="cd05271">
    <property type="entry name" value="NDUFA9_like_SDR_a"/>
    <property type="match status" value="1"/>
</dbReference>
<dbReference type="Pfam" id="PF13781">
    <property type="entry name" value="DoxX_3"/>
    <property type="match status" value="1"/>
</dbReference>
<accession>A0A2S6EZ37</accession>
<dbReference type="Pfam" id="PF01370">
    <property type="entry name" value="Epimerase"/>
    <property type="match status" value="1"/>
</dbReference>
<organism evidence="1 2">
    <name type="scientific">Legionella pneumophila</name>
    <dbReference type="NCBI Taxonomy" id="446"/>
    <lineage>
        <taxon>Bacteria</taxon>
        <taxon>Pseudomonadati</taxon>
        <taxon>Pseudomonadota</taxon>
        <taxon>Gammaproteobacteria</taxon>
        <taxon>Legionellales</taxon>
        <taxon>Legionellaceae</taxon>
        <taxon>Legionella</taxon>
    </lineage>
</organism>
<dbReference type="Gene3D" id="3.40.50.720">
    <property type="entry name" value="NAD(P)-binding Rossmann-like Domain"/>
    <property type="match status" value="1"/>
</dbReference>
<dbReference type="PANTHER" id="PTHR12126:SF11">
    <property type="entry name" value="NADH DEHYDROGENASE [UBIQUINONE] 1 ALPHA SUBCOMPLEX SUBUNIT 9, MITOCHONDRIAL"/>
    <property type="match status" value="1"/>
</dbReference>
<dbReference type="InterPro" id="IPR051207">
    <property type="entry name" value="ComplexI_NDUFA9_subunit"/>
</dbReference>